<proteinExistence type="predicted"/>
<reference evidence="1" key="1">
    <citation type="submission" date="2024-06" db="EMBL/GenBank/DDBJ databases">
        <authorList>
            <person name="Li S."/>
        </authorList>
    </citation>
    <scope>NUCLEOTIDE SEQUENCE</scope>
    <source>
        <strain evidence="1">SR10</strain>
    </source>
</reference>
<gene>
    <name evidence="1" type="ORF">ABU614_07615</name>
</gene>
<evidence type="ECO:0000313" key="1">
    <source>
        <dbReference type="EMBL" id="XCO76639.1"/>
    </source>
</evidence>
<organism evidence="1">
    <name type="scientific">Lysobacter firmicutimachus</name>
    <dbReference type="NCBI Taxonomy" id="1792846"/>
    <lineage>
        <taxon>Bacteria</taxon>
        <taxon>Pseudomonadati</taxon>
        <taxon>Pseudomonadota</taxon>
        <taxon>Gammaproteobacteria</taxon>
        <taxon>Lysobacterales</taxon>
        <taxon>Lysobacteraceae</taxon>
        <taxon>Lysobacter</taxon>
    </lineage>
</organism>
<dbReference type="RefSeq" id="WP_363799911.1">
    <property type="nucleotide sequence ID" value="NZ_CP159925.1"/>
</dbReference>
<dbReference type="AlphaFoldDB" id="A0AAU8MZ53"/>
<name>A0AAU8MZ53_9GAMM</name>
<dbReference type="EMBL" id="CP159925">
    <property type="protein sequence ID" value="XCO76639.1"/>
    <property type="molecule type" value="Genomic_DNA"/>
</dbReference>
<sequence>MHAEALRALREEGGRAGFFIGLFCDDDCGLELEPDLLAAAARLGIGLDLALYPGHPHEDRAAGVD</sequence>
<accession>A0AAU8MZ53</accession>
<protein>
    <submittedName>
        <fullName evidence="1">Uncharacterized protein</fullName>
    </submittedName>
</protein>